<dbReference type="RefSeq" id="WP_184300301.1">
    <property type="nucleotide sequence ID" value="NZ_JACHLP010000005.1"/>
</dbReference>
<evidence type="ECO:0000256" key="1">
    <source>
        <dbReference type="ARBA" id="ARBA00022448"/>
    </source>
</evidence>
<feature type="binding site" description="covalent" evidence="6">
    <location>
        <position position="79"/>
    </location>
    <ligand>
        <name>heme c</name>
        <dbReference type="ChEBI" id="CHEBI:61717"/>
    </ligand>
</feature>
<feature type="chain" id="PRO_5033029073" evidence="7">
    <location>
        <begin position="22"/>
        <end position="102"/>
    </location>
</feature>
<accession>A0A840L6M3</accession>
<feature type="domain" description="Cytochrome c" evidence="8">
    <location>
        <begin position="17"/>
        <end position="102"/>
    </location>
</feature>
<dbReference type="Pfam" id="PF00034">
    <property type="entry name" value="Cytochrom_C"/>
    <property type="match status" value="1"/>
</dbReference>
<reference evidence="9 10" key="1">
    <citation type="submission" date="2020-08" db="EMBL/GenBank/DDBJ databases">
        <title>Functional genomics of gut bacteria from endangered species of beetles.</title>
        <authorList>
            <person name="Carlos-Shanley C."/>
        </authorList>
    </citation>
    <scope>NUCLEOTIDE SEQUENCE [LARGE SCALE GENOMIC DNA]</scope>
    <source>
        <strain evidence="9 10">S00239</strain>
    </source>
</reference>
<protein>
    <submittedName>
        <fullName evidence="9">Cytochrome c</fullName>
    </submittedName>
</protein>
<dbReference type="SUPFAM" id="SSF46626">
    <property type="entry name" value="Cytochrome c"/>
    <property type="match status" value="1"/>
</dbReference>
<name>A0A840L6M3_9BURK</name>
<dbReference type="InterPro" id="IPR009056">
    <property type="entry name" value="Cyt_c-like_dom"/>
</dbReference>
<dbReference type="PROSITE" id="PS51007">
    <property type="entry name" value="CYTC"/>
    <property type="match status" value="1"/>
</dbReference>
<keyword evidence="2 6" id="KW-0349">Heme</keyword>
<evidence type="ECO:0000256" key="6">
    <source>
        <dbReference type="PIRSR" id="PIRSR602324-1"/>
    </source>
</evidence>
<keyword evidence="4" id="KW-0249">Electron transport</keyword>
<keyword evidence="5 6" id="KW-0408">Iron</keyword>
<evidence type="ECO:0000313" key="10">
    <source>
        <dbReference type="Proteomes" id="UP000562027"/>
    </source>
</evidence>
<feature type="binding site" description="covalent" evidence="6">
    <location>
        <position position="35"/>
    </location>
    <ligand>
        <name>heme c</name>
        <dbReference type="ChEBI" id="CHEBI:61717"/>
    </ligand>
</feature>
<evidence type="ECO:0000256" key="3">
    <source>
        <dbReference type="ARBA" id="ARBA00022723"/>
    </source>
</evidence>
<evidence type="ECO:0000313" key="9">
    <source>
        <dbReference type="EMBL" id="MBB4844224.1"/>
    </source>
</evidence>
<keyword evidence="10" id="KW-1185">Reference proteome</keyword>
<dbReference type="InterPro" id="IPR036909">
    <property type="entry name" value="Cyt_c-like_dom_sf"/>
</dbReference>
<evidence type="ECO:0000259" key="8">
    <source>
        <dbReference type="PROSITE" id="PS51007"/>
    </source>
</evidence>
<dbReference type="Proteomes" id="UP000562027">
    <property type="component" value="Unassembled WGS sequence"/>
</dbReference>
<proteinExistence type="predicted"/>
<sequence>MRALPFLLAATALLAAPAAQANEEALNKAGCMACHTKDKKLVGPSFKDIAAKYKGQDATVALMQKVRSGGKGVYGPIPMPPNPAEKIGDAELKSGVEWILKQ</sequence>
<feature type="binding site" description="covalent" evidence="6">
    <location>
        <position position="31"/>
    </location>
    <ligand>
        <name>heme c</name>
        <dbReference type="ChEBI" id="CHEBI:61717"/>
    </ligand>
</feature>
<comment type="caution">
    <text evidence="9">The sequence shown here is derived from an EMBL/GenBank/DDBJ whole genome shotgun (WGS) entry which is preliminary data.</text>
</comment>
<gene>
    <name evidence="9" type="ORF">HNP55_002760</name>
</gene>
<keyword evidence="3 6" id="KW-0479">Metal-binding</keyword>
<dbReference type="GO" id="GO:0005506">
    <property type="term" value="F:iron ion binding"/>
    <property type="evidence" value="ECO:0007669"/>
    <property type="project" value="InterPro"/>
</dbReference>
<evidence type="ECO:0000256" key="7">
    <source>
        <dbReference type="SAM" id="SignalP"/>
    </source>
</evidence>
<keyword evidence="1" id="KW-0813">Transport</keyword>
<dbReference type="Gene3D" id="1.10.760.10">
    <property type="entry name" value="Cytochrome c-like domain"/>
    <property type="match status" value="1"/>
</dbReference>
<keyword evidence="7" id="KW-0732">Signal</keyword>
<evidence type="ECO:0000256" key="2">
    <source>
        <dbReference type="ARBA" id="ARBA00022617"/>
    </source>
</evidence>
<dbReference type="PRINTS" id="PR00606">
    <property type="entry name" value="CYTCHROMECID"/>
</dbReference>
<dbReference type="AlphaFoldDB" id="A0A840L6M3"/>
<feature type="signal peptide" evidence="7">
    <location>
        <begin position="1"/>
        <end position="21"/>
    </location>
</feature>
<dbReference type="GO" id="GO:0009055">
    <property type="term" value="F:electron transfer activity"/>
    <property type="evidence" value="ECO:0007669"/>
    <property type="project" value="InterPro"/>
</dbReference>
<organism evidence="9 10">
    <name type="scientific">Roseateles oligotrophus</name>
    <dbReference type="NCBI Taxonomy" id="1769250"/>
    <lineage>
        <taxon>Bacteria</taxon>
        <taxon>Pseudomonadati</taxon>
        <taxon>Pseudomonadota</taxon>
        <taxon>Betaproteobacteria</taxon>
        <taxon>Burkholderiales</taxon>
        <taxon>Sphaerotilaceae</taxon>
        <taxon>Roseateles</taxon>
    </lineage>
</organism>
<dbReference type="EMBL" id="JACHLP010000005">
    <property type="protein sequence ID" value="MBB4844224.1"/>
    <property type="molecule type" value="Genomic_DNA"/>
</dbReference>
<comment type="PTM">
    <text evidence="6">Binds 1 heme c group covalently per subunit.</text>
</comment>
<dbReference type="InterPro" id="IPR002324">
    <property type="entry name" value="Cyt_c_ID"/>
</dbReference>
<evidence type="ECO:0000256" key="4">
    <source>
        <dbReference type="ARBA" id="ARBA00022982"/>
    </source>
</evidence>
<evidence type="ECO:0000256" key="5">
    <source>
        <dbReference type="ARBA" id="ARBA00023004"/>
    </source>
</evidence>
<dbReference type="GO" id="GO:0020037">
    <property type="term" value="F:heme binding"/>
    <property type="evidence" value="ECO:0007669"/>
    <property type="project" value="InterPro"/>
</dbReference>